<name>A0A847EU73_9BACT</name>
<gene>
    <name evidence="2" type="ORF">GX618_01090</name>
</gene>
<accession>A0A847EU73</accession>
<proteinExistence type="predicted"/>
<organism evidence="2 3">
    <name type="scientific">Candidatus Dojkabacteria bacterium</name>
    <dbReference type="NCBI Taxonomy" id="2099670"/>
    <lineage>
        <taxon>Bacteria</taxon>
        <taxon>Candidatus Dojkabacteria</taxon>
    </lineage>
</organism>
<protein>
    <submittedName>
        <fullName evidence="2">DUF2177 family protein</fullName>
    </submittedName>
</protein>
<feature type="transmembrane region" description="Helical" evidence="1">
    <location>
        <begin position="5"/>
        <end position="24"/>
    </location>
</feature>
<reference evidence="2 3" key="1">
    <citation type="journal article" date="2020" name="Biotechnol. Biofuels">
        <title>New insights from the biogas microbiome by comprehensive genome-resolved metagenomics of nearly 1600 species originating from multiple anaerobic digesters.</title>
        <authorList>
            <person name="Campanaro S."/>
            <person name="Treu L."/>
            <person name="Rodriguez-R L.M."/>
            <person name="Kovalovszki A."/>
            <person name="Ziels R.M."/>
            <person name="Maus I."/>
            <person name="Zhu X."/>
            <person name="Kougias P.G."/>
            <person name="Basile A."/>
            <person name="Luo G."/>
            <person name="Schluter A."/>
            <person name="Konstantinidis K.T."/>
            <person name="Angelidaki I."/>
        </authorList>
    </citation>
    <scope>NUCLEOTIDE SEQUENCE [LARGE SCALE GENOMIC DNA]</scope>
    <source>
        <strain evidence="2">AS06rmzACSIP_421</strain>
    </source>
</reference>
<dbReference type="AlphaFoldDB" id="A0A847EU73"/>
<dbReference type="Pfam" id="PF09945">
    <property type="entry name" value="DUF2177"/>
    <property type="match status" value="1"/>
</dbReference>
<dbReference type="Proteomes" id="UP000554004">
    <property type="component" value="Unassembled WGS sequence"/>
</dbReference>
<evidence type="ECO:0000256" key="1">
    <source>
        <dbReference type="SAM" id="Phobius"/>
    </source>
</evidence>
<feature type="transmembrane region" description="Helical" evidence="1">
    <location>
        <begin position="71"/>
        <end position="90"/>
    </location>
</feature>
<dbReference type="InterPro" id="IPR018687">
    <property type="entry name" value="DUF2177_membr"/>
</dbReference>
<sequence length="132" mass="14800">MKYIYLYVILLVIFLVIDLIWLNFIAKDLYQKEIGSLLLKNPKLLPAILFYSLFIVAILILAVIPGIEAKSLGKTLFLGAVLGFISYGTYDFTNLATLNNWSVKVTIIDLIWGTSITTTMAYLGYIIGSKIL</sequence>
<keyword evidence="1" id="KW-0472">Membrane</keyword>
<dbReference type="EMBL" id="JAAZAL010000036">
    <property type="protein sequence ID" value="NLE30854.1"/>
    <property type="molecule type" value="Genomic_DNA"/>
</dbReference>
<keyword evidence="1" id="KW-1133">Transmembrane helix</keyword>
<comment type="caution">
    <text evidence="2">The sequence shown here is derived from an EMBL/GenBank/DDBJ whole genome shotgun (WGS) entry which is preliminary data.</text>
</comment>
<evidence type="ECO:0000313" key="2">
    <source>
        <dbReference type="EMBL" id="NLE30854.1"/>
    </source>
</evidence>
<feature type="transmembrane region" description="Helical" evidence="1">
    <location>
        <begin position="44"/>
        <end position="64"/>
    </location>
</feature>
<keyword evidence="1" id="KW-0812">Transmembrane</keyword>
<feature type="transmembrane region" description="Helical" evidence="1">
    <location>
        <begin position="110"/>
        <end position="128"/>
    </location>
</feature>
<evidence type="ECO:0000313" key="3">
    <source>
        <dbReference type="Proteomes" id="UP000554004"/>
    </source>
</evidence>